<name>A0AAD7GBB1_MYCRO</name>
<feature type="non-terminal residue" evidence="2">
    <location>
        <position position="110"/>
    </location>
</feature>
<protein>
    <submittedName>
        <fullName evidence="2">Uncharacterized protein</fullName>
    </submittedName>
</protein>
<accession>A0AAD7GBB1</accession>
<dbReference type="Proteomes" id="UP001221757">
    <property type="component" value="Unassembled WGS sequence"/>
</dbReference>
<feature type="non-terminal residue" evidence="2">
    <location>
        <position position="1"/>
    </location>
</feature>
<proteinExistence type="predicted"/>
<feature type="compositionally biased region" description="Basic and acidic residues" evidence="1">
    <location>
        <begin position="100"/>
        <end position="110"/>
    </location>
</feature>
<dbReference type="EMBL" id="JARKIE010000133">
    <property type="protein sequence ID" value="KAJ7678645.1"/>
    <property type="molecule type" value="Genomic_DNA"/>
</dbReference>
<keyword evidence="3" id="KW-1185">Reference proteome</keyword>
<organism evidence="2 3">
    <name type="scientific">Mycena rosella</name>
    <name type="common">Pink bonnet</name>
    <name type="synonym">Agaricus rosellus</name>
    <dbReference type="NCBI Taxonomy" id="1033263"/>
    <lineage>
        <taxon>Eukaryota</taxon>
        <taxon>Fungi</taxon>
        <taxon>Dikarya</taxon>
        <taxon>Basidiomycota</taxon>
        <taxon>Agaricomycotina</taxon>
        <taxon>Agaricomycetes</taxon>
        <taxon>Agaricomycetidae</taxon>
        <taxon>Agaricales</taxon>
        <taxon>Marasmiineae</taxon>
        <taxon>Mycenaceae</taxon>
        <taxon>Mycena</taxon>
    </lineage>
</organism>
<sequence>NRRVKQFYACTNKNQAVRQMTQLEQRESALGRIKARALKKASLLKTTPTPDPQGHKRKLKKKTLDIPFAEFEALPYTTPEEHHHIANSRKFPHHLSSWLNERRGDPATQV</sequence>
<feature type="region of interest" description="Disordered" evidence="1">
    <location>
        <begin position="80"/>
        <end position="110"/>
    </location>
</feature>
<evidence type="ECO:0000313" key="3">
    <source>
        <dbReference type="Proteomes" id="UP001221757"/>
    </source>
</evidence>
<evidence type="ECO:0000256" key="1">
    <source>
        <dbReference type="SAM" id="MobiDB-lite"/>
    </source>
</evidence>
<feature type="region of interest" description="Disordered" evidence="1">
    <location>
        <begin position="40"/>
        <end position="61"/>
    </location>
</feature>
<reference evidence="2" key="1">
    <citation type="submission" date="2023-03" db="EMBL/GenBank/DDBJ databases">
        <title>Massive genome expansion in bonnet fungi (Mycena s.s.) driven by repeated elements and novel gene families across ecological guilds.</title>
        <authorList>
            <consortium name="Lawrence Berkeley National Laboratory"/>
            <person name="Harder C.B."/>
            <person name="Miyauchi S."/>
            <person name="Viragh M."/>
            <person name="Kuo A."/>
            <person name="Thoen E."/>
            <person name="Andreopoulos B."/>
            <person name="Lu D."/>
            <person name="Skrede I."/>
            <person name="Drula E."/>
            <person name="Henrissat B."/>
            <person name="Morin E."/>
            <person name="Kohler A."/>
            <person name="Barry K."/>
            <person name="LaButti K."/>
            <person name="Morin E."/>
            <person name="Salamov A."/>
            <person name="Lipzen A."/>
            <person name="Mereny Z."/>
            <person name="Hegedus B."/>
            <person name="Baldrian P."/>
            <person name="Stursova M."/>
            <person name="Weitz H."/>
            <person name="Taylor A."/>
            <person name="Grigoriev I.V."/>
            <person name="Nagy L.G."/>
            <person name="Martin F."/>
            <person name="Kauserud H."/>
        </authorList>
    </citation>
    <scope>NUCLEOTIDE SEQUENCE</scope>
    <source>
        <strain evidence="2">CBHHK067</strain>
    </source>
</reference>
<comment type="caution">
    <text evidence="2">The sequence shown here is derived from an EMBL/GenBank/DDBJ whole genome shotgun (WGS) entry which is preliminary data.</text>
</comment>
<gene>
    <name evidence="2" type="ORF">B0H17DRAFT_884575</name>
</gene>
<dbReference type="AlphaFoldDB" id="A0AAD7GBB1"/>
<evidence type="ECO:0000313" key="2">
    <source>
        <dbReference type="EMBL" id="KAJ7678645.1"/>
    </source>
</evidence>